<feature type="region of interest" description="Disordered" evidence="1">
    <location>
        <begin position="1"/>
        <end position="43"/>
    </location>
</feature>
<feature type="region of interest" description="Disordered" evidence="1">
    <location>
        <begin position="99"/>
        <end position="163"/>
    </location>
</feature>
<reference evidence="2 3" key="1">
    <citation type="journal article" date="2014" name="PLoS ONE">
        <title>Global Analysis of Gene Expression Profiles in Physic Nut (Jatropha curcas L.) Seedlings Exposed to Salt Stress.</title>
        <authorList>
            <person name="Zhang L."/>
            <person name="Zhang C."/>
            <person name="Wu P."/>
            <person name="Chen Y."/>
            <person name="Li M."/>
            <person name="Jiang H."/>
            <person name="Wu G."/>
        </authorList>
    </citation>
    <scope>NUCLEOTIDE SEQUENCE [LARGE SCALE GENOMIC DNA]</scope>
    <source>
        <strain evidence="3">cv. GZQX0401</strain>
        <tissue evidence="2">Young leaves</tissue>
    </source>
</reference>
<accession>A0A067JA61</accession>
<evidence type="ECO:0000313" key="3">
    <source>
        <dbReference type="Proteomes" id="UP000027138"/>
    </source>
</evidence>
<evidence type="ECO:0000256" key="1">
    <source>
        <dbReference type="SAM" id="MobiDB-lite"/>
    </source>
</evidence>
<gene>
    <name evidence="2" type="ORF">JCGZ_03834</name>
</gene>
<evidence type="ECO:0000313" key="2">
    <source>
        <dbReference type="EMBL" id="KDP20656.1"/>
    </source>
</evidence>
<dbReference type="AlphaFoldDB" id="A0A067JA61"/>
<sequence length="163" mass="18602">MEKGKKAEEVSDAETEKLEISNEEKSTEVKTEKESEMLSAQRSREAMLGRLERELIEEHNKELDEAIQHCKTVIGQNQSLVETLERMKNVNERKLTALKVKGTPYIPSSEKPKKVKHTAGKHRTHRRKPPLHPSSKRPESSSETAPGQNLRSSKRLRTDPKSL</sequence>
<dbReference type="EMBL" id="KK915672">
    <property type="protein sequence ID" value="KDP20656.1"/>
    <property type="molecule type" value="Genomic_DNA"/>
</dbReference>
<name>A0A067JA61_JATCU</name>
<feature type="compositionally biased region" description="Basic residues" evidence="1">
    <location>
        <begin position="113"/>
        <end position="130"/>
    </location>
</feature>
<proteinExistence type="predicted"/>
<organism evidence="2 3">
    <name type="scientific">Jatropha curcas</name>
    <name type="common">Barbados nut</name>
    <dbReference type="NCBI Taxonomy" id="180498"/>
    <lineage>
        <taxon>Eukaryota</taxon>
        <taxon>Viridiplantae</taxon>
        <taxon>Streptophyta</taxon>
        <taxon>Embryophyta</taxon>
        <taxon>Tracheophyta</taxon>
        <taxon>Spermatophyta</taxon>
        <taxon>Magnoliopsida</taxon>
        <taxon>eudicotyledons</taxon>
        <taxon>Gunneridae</taxon>
        <taxon>Pentapetalae</taxon>
        <taxon>rosids</taxon>
        <taxon>fabids</taxon>
        <taxon>Malpighiales</taxon>
        <taxon>Euphorbiaceae</taxon>
        <taxon>Crotonoideae</taxon>
        <taxon>Jatropheae</taxon>
        <taxon>Jatropha</taxon>
    </lineage>
</organism>
<keyword evidence="3" id="KW-1185">Reference proteome</keyword>
<protein>
    <submittedName>
        <fullName evidence="2">Uncharacterized protein</fullName>
    </submittedName>
</protein>
<feature type="compositionally biased region" description="Polar residues" evidence="1">
    <location>
        <begin position="141"/>
        <end position="151"/>
    </location>
</feature>
<dbReference type="Proteomes" id="UP000027138">
    <property type="component" value="Unassembled WGS sequence"/>
</dbReference>